<comment type="subcellular location">
    <subcellularLocation>
        <location evidence="1">Cell inner membrane</location>
        <topology evidence="1">Multi-pass membrane protein</topology>
    </subcellularLocation>
</comment>
<organism evidence="11 12">
    <name type="scientific">Caballeronia grimmiae</name>
    <dbReference type="NCBI Taxonomy" id="1071679"/>
    <lineage>
        <taxon>Bacteria</taxon>
        <taxon>Pseudomonadati</taxon>
        <taxon>Pseudomonadota</taxon>
        <taxon>Betaproteobacteria</taxon>
        <taxon>Burkholderiales</taxon>
        <taxon>Burkholderiaceae</taxon>
        <taxon>Caballeronia</taxon>
    </lineage>
</organism>
<keyword evidence="6 10" id="KW-1133">Transmembrane helix</keyword>
<feature type="transmembrane region" description="Helical" evidence="10">
    <location>
        <begin position="88"/>
        <end position="106"/>
    </location>
</feature>
<evidence type="ECO:0000256" key="10">
    <source>
        <dbReference type="SAM" id="Phobius"/>
    </source>
</evidence>
<evidence type="ECO:0000256" key="4">
    <source>
        <dbReference type="ARBA" id="ARBA00022475"/>
    </source>
</evidence>
<keyword evidence="5 10" id="KW-0812">Transmembrane</keyword>
<dbReference type="PIRSF" id="PIRSF006603">
    <property type="entry name" value="DinF"/>
    <property type="match status" value="1"/>
</dbReference>
<dbReference type="OrthoDB" id="9780160at2"/>
<feature type="transmembrane region" description="Helical" evidence="10">
    <location>
        <begin position="155"/>
        <end position="175"/>
    </location>
</feature>
<keyword evidence="4" id="KW-1003">Cell membrane</keyword>
<dbReference type="InterPro" id="IPR048279">
    <property type="entry name" value="MdtK-like"/>
</dbReference>
<dbReference type="GO" id="GO:0006811">
    <property type="term" value="P:monoatomic ion transport"/>
    <property type="evidence" value="ECO:0007669"/>
    <property type="project" value="UniProtKB-KW"/>
</dbReference>
<dbReference type="STRING" id="1071679.BG57_15235"/>
<dbReference type="GO" id="GO:0005886">
    <property type="term" value="C:plasma membrane"/>
    <property type="evidence" value="ECO:0007669"/>
    <property type="project" value="UniProtKB-SubCell"/>
</dbReference>
<dbReference type="NCBIfam" id="TIGR00797">
    <property type="entry name" value="matE"/>
    <property type="match status" value="1"/>
</dbReference>
<dbReference type="InterPro" id="IPR050222">
    <property type="entry name" value="MATE_MdtK"/>
</dbReference>
<dbReference type="Proteomes" id="UP000027439">
    <property type="component" value="Unassembled WGS sequence"/>
</dbReference>
<feature type="transmembrane region" description="Helical" evidence="10">
    <location>
        <begin position="234"/>
        <end position="259"/>
    </location>
</feature>
<feature type="transmembrane region" description="Helical" evidence="10">
    <location>
        <begin position="420"/>
        <end position="439"/>
    </location>
</feature>
<dbReference type="Pfam" id="PF01554">
    <property type="entry name" value="MatE"/>
    <property type="match status" value="2"/>
</dbReference>
<dbReference type="AlphaFoldDB" id="A0A069NNE8"/>
<evidence type="ECO:0000256" key="3">
    <source>
        <dbReference type="ARBA" id="ARBA00022449"/>
    </source>
</evidence>
<dbReference type="PANTHER" id="PTHR43298">
    <property type="entry name" value="MULTIDRUG RESISTANCE PROTEIN NORM-RELATED"/>
    <property type="match status" value="1"/>
</dbReference>
<feature type="transmembrane region" description="Helical" evidence="10">
    <location>
        <begin position="375"/>
        <end position="400"/>
    </location>
</feature>
<dbReference type="PANTHER" id="PTHR43298:SF2">
    <property type="entry name" value="FMN_FAD EXPORTER YEEO-RELATED"/>
    <property type="match status" value="1"/>
</dbReference>
<name>A0A069NNE8_9BURK</name>
<dbReference type="InterPro" id="IPR002528">
    <property type="entry name" value="MATE_fam"/>
</dbReference>
<feature type="transmembrane region" description="Helical" evidence="10">
    <location>
        <begin position="313"/>
        <end position="332"/>
    </location>
</feature>
<proteinExistence type="predicted"/>
<comment type="caution">
    <text evidence="11">The sequence shown here is derived from an EMBL/GenBank/DDBJ whole genome shotgun (WGS) entry which is preliminary data.</text>
</comment>
<dbReference type="GO" id="GO:0042910">
    <property type="term" value="F:xenobiotic transmembrane transporter activity"/>
    <property type="evidence" value="ECO:0007669"/>
    <property type="project" value="InterPro"/>
</dbReference>
<keyword evidence="2" id="KW-0813">Transport</keyword>
<keyword evidence="3" id="KW-0050">Antiport</keyword>
<evidence type="ECO:0000313" key="12">
    <source>
        <dbReference type="Proteomes" id="UP000027439"/>
    </source>
</evidence>
<dbReference type="GO" id="GO:0015297">
    <property type="term" value="F:antiporter activity"/>
    <property type="evidence" value="ECO:0007669"/>
    <property type="project" value="UniProtKB-KW"/>
</dbReference>
<evidence type="ECO:0000256" key="6">
    <source>
        <dbReference type="ARBA" id="ARBA00022989"/>
    </source>
</evidence>
<feature type="transmembrane region" description="Helical" evidence="10">
    <location>
        <begin position="126"/>
        <end position="143"/>
    </location>
</feature>
<evidence type="ECO:0000256" key="9">
    <source>
        <dbReference type="ARBA" id="ARBA00031636"/>
    </source>
</evidence>
<evidence type="ECO:0000256" key="5">
    <source>
        <dbReference type="ARBA" id="ARBA00022692"/>
    </source>
</evidence>
<dbReference type="RefSeq" id="WP_035968245.1">
    <property type="nucleotide sequence ID" value="NZ_BMEG01000012.1"/>
</dbReference>
<evidence type="ECO:0000256" key="8">
    <source>
        <dbReference type="ARBA" id="ARBA00023136"/>
    </source>
</evidence>
<evidence type="ECO:0000256" key="7">
    <source>
        <dbReference type="ARBA" id="ARBA00023065"/>
    </source>
</evidence>
<evidence type="ECO:0000256" key="2">
    <source>
        <dbReference type="ARBA" id="ARBA00022448"/>
    </source>
</evidence>
<dbReference type="EMBL" id="JFHE01000028">
    <property type="protein sequence ID" value="KDR30003.1"/>
    <property type="molecule type" value="Genomic_DNA"/>
</dbReference>
<gene>
    <name evidence="11" type="ORF">BG57_15235</name>
</gene>
<protein>
    <recommendedName>
        <fullName evidence="9">Multidrug-efflux transporter</fullName>
    </recommendedName>
</protein>
<feature type="transmembrane region" description="Helical" evidence="10">
    <location>
        <begin position="344"/>
        <end position="363"/>
    </location>
</feature>
<evidence type="ECO:0000256" key="1">
    <source>
        <dbReference type="ARBA" id="ARBA00004429"/>
    </source>
</evidence>
<accession>A0A069NNE8</accession>
<reference evidence="11 12" key="1">
    <citation type="submission" date="2014-03" db="EMBL/GenBank/DDBJ databases">
        <title>Draft Genome Sequences of Four Burkholderia Strains.</title>
        <authorList>
            <person name="Liu X.Y."/>
            <person name="Li C.X."/>
            <person name="Xu J.H."/>
        </authorList>
    </citation>
    <scope>NUCLEOTIDE SEQUENCE [LARGE SCALE GENOMIC DNA]</scope>
    <source>
        <strain evidence="11 12">R27</strain>
    </source>
</reference>
<evidence type="ECO:0000313" key="11">
    <source>
        <dbReference type="EMBL" id="KDR30003.1"/>
    </source>
</evidence>
<feature type="transmembrane region" description="Helical" evidence="10">
    <location>
        <begin position="12"/>
        <end position="32"/>
    </location>
</feature>
<dbReference type="eggNOG" id="COG0534">
    <property type="taxonomic scope" value="Bacteria"/>
</dbReference>
<dbReference type="CDD" id="cd13131">
    <property type="entry name" value="MATE_NorM_like"/>
    <property type="match status" value="1"/>
</dbReference>
<feature type="transmembrane region" description="Helical" evidence="10">
    <location>
        <begin position="52"/>
        <end position="76"/>
    </location>
</feature>
<feature type="transmembrane region" description="Helical" evidence="10">
    <location>
        <begin position="195"/>
        <end position="213"/>
    </location>
</feature>
<keyword evidence="8 10" id="KW-0472">Membrane</keyword>
<sequence>MWSDVRKIASLAWPVLIGQLAVIAFGVIDTAMVGRFSATDLAALGLGSSIYISVYIGLTGILVALQPIAGQLFGAGRESEIGEETRQALWLAAVLAVAGFVLLYFPEPLLSLAKAPPALHDRTVDYLRILSFGLPASLAFRVYSSLTNAVGKPRLVMFLQVGGLVLKFPLNTWFIFGGFGVPALGGPGCALASTLINWVLAIVGMTVLLKFEFFRPFGIFSRFTWPVFKRQVALLRLGIPMGLSYLIEVTSYTFMALFISRFGTTTLAGHQIAGNLGAVLYMTPLSIGIASSTLVSQALGAQRFDDAASISRHGIGMACVLALGYGVALLAARPHVIGAYTPDPNVIAAAMPLVLIIFFYHLCDALQITTAFILRAYKVTIVPTVIYAIALWGIGLGGGYLLGFDVGGAVPASLQGARGFWIANSLSLGVAGVGLFLYWRRVSTRHISTVDLR</sequence>
<feature type="transmembrane region" description="Helical" evidence="10">
    <location>
        <begin position="279"/>
        <end position="301"/>
    </location>
</feature>
<keyword evidence="7" id="KW-0406">Ion transport</keyword>